<evidence type="ECO:0000256" key="1">
    <source>
        <dbReference type="ARBA" id="ARBA00004141"/>
    </source>
</evidence>
<feature type="transmembrane region" description="Helical" evidence="9">
    <location>
        <begin position="37"/>
        <end position="53"/>
    </location>
</feature>
<dbReference type="EMBL" id="BTRK01000002">
    <property type="protein sequence ID" value="GMR37139.1"/>
    <property type="molecule type" value="Genomic_DNA"/>
</dbReference>
<keyword evidence="3" id="KW-0813">Transport</keyword>
<evidence type="ECO:0000256" key="5">
    <source>
        <dbReference type="ARBA" id="ARBA00022989"/>
    </source>
</evidence>
<feature type="transmembrane region" description="Helical" evidence="9">
    <location>
        <begin position="203"/>
        <end position="226"/>
    </location>
</feature>
<keyword evidence="4 9" id="KW-0812">Transmembrane</keyword>
<evidence type="ECO:0000256" key="7">
    <source>
        <dbReference type="ARBA" id="ARBA00023136"/>
    </source>
</evidence>
<accession>A0AAN4ZCL9</accession>
<comment type="caution">
    <text evidence="10">The sequence shown here is derived from an EMBL/GenBank/DDBJ whole genome shotgun (WGS) entry which is preliminary data.</text>
</comment>
<dbReference type="GO" id="GO:0005886">
    <property type="term" value="C:plasma membrane"/>
    <property type="evidence" value="ECO:0007669"/>
    <property type="project" value="TreeGrafter"/>
</dbReference>
<dbReference type="Proteomes" id="UP001328107">
    <property type="component" value="Unassembled WGS sequence"/>
</dbReference>
<keyword evidence="6" id="KW-0406">Ion transport</keyword>
<evidence type="ECO:0000313" key="11">
    <source>
        <dbReference type="Proteomes" id="UP001328107"/>
    </source>
</evidence>
<evidence type="ECO:0000256" key="9">
    <source>
        <dbReference type="SAM" id="Phobius"/>
    </source>
</evidence>
<feature type="transmembrane region" description="Helical" evidence="9">
    <location>
        <begin position="115"/>
        <end position="138"/>
    </location>
</feature>
<evidence type="ECO:0000256" key="3">
    <source>
        <dbReference type="ARBA" id="ARBA00022448"/>
    </source>
</evidence>
<evidence type="ECO:0000256" key="6">
    <source>
        <dbReference type="ARBA" id="ARBA00023065"/>
    </source>
</evidence>
<comment type="similarity">
    <text evidence="2">Belongs to the CALHM family.</text>
</comment>
<organism evidence="10 11">
    <name type="scientific">Pristionchus mayeri</name>
    <dbReference type="NCBI Taxonomy" id="1317129"/>
    <lineage>
        <taxon>Eukaryota</taxon>
        <taxon>Metazoa</taxon>
        <taxon>Ecdysozoa</taxon>
        <taxon>Nematoda</taxon>
        <taxon>Chromadorea</taxon>
        <taxon>Rhabditida</taxon>
        <taxon>Rhabditina</taxon>
        <taxon>Diplogasteromorpha</taxon>
        <taxon>Diplogasteroidea</taxon>
        <taxon>Neodiplogasteridae</taxon>
        <taxon>Pristionchus</taxon>
    </lineage>
</organism>
<protein>
    <submittedName>
        <fullName evidence="10">Uncharacterized protein</fullName>
    </submittedName>
</protein>
<dbReference type="GO" id="GO:1904669">
    <property type="term" value="P:ATP export"/>
    <property type="evidence" value="ECO:0007669"/>
    <property type="project" value="UniProtKB-ARBA"/>
</dbReference>
<dbReference type="AlphaFoldDB" id="A0AAN4ZCL9"/>
<dbReference type="GO" id="GO:0005261">
    <property type="term" value="F:monoatomic cation channel activity"/>
    <property type="evidence" value="ECO:0007669"/>
    <property type="project" value="TreeGrafter"/>
</dbReference>
<sequence>MATANPVLVNPVAITTATISSAASVFTNLFANNGVTLINVALIVATIGGQSILKKLSFNCPCAYPLNVYQSLMFLLGPSLALLVIGFMVNSTTWRLVHGCFYRHHDTRHSLKTSFVYWVEVLVQSSVAPAAWLFVAFLDGSYYTCLLASQFCHLESSPQCVNSTWKGDTQSWKSMSGDGVYCPQCICNLIDRDKIYLESTSNIIAWALLICYGTFAFLCICCVRMCDRYTMIQRKYVETYKSEESKHFENIAREHAAQIADNNARAFFSNQDWSKKDWDWVSGVSEISNPFFARIRIIAEEKTQTTLYTPLQLWSSHKGYKILKPDVEVPTLAEDGDHPQNMEP</sequence>
<dbReference type="InterPro" id="IPR029569">
    <property type="entry name" value="CALHM"/>
</dbReference>
<keyword evidence="8" id="KW-0407">Ion channel</keyword>
<dbReference type="Pfam" id="PF14798">
    <property type="entry name" value="Ca_hom_mod"/>
    <property type="match status" value="1"/>
</dbReference>
<name>A0AAN4ZCL9_9BILA</name>
<dbReference type="PANTHER" id="PTHR32261:SF1">
    <property type="entry name" value="CALCIUM HOMEOSTASIS MODULATOR PROTEIN"/>
    <property type="match status" value="1"/>
</dbReference>
<keyword evidence="11" id="KW-1185">Reference proteome</keyword>
<dbReference type="PANTHER" id="PTHR32261">
    <property type="entry name" value="CALCIUM HOMEOSTASIS MODULATOR PROTEIN"/>
    <property type="match status" value="1"/>
</dbReference>
<proteinExistence type="inferred from homology"/>
<feature type="transmembrane region" description="Helical" evidence="9">
    <location>
        <begin position="73"/>
        <end position="94"/>
    </location>
</feature>
<keyword evidence="5 9" id="KW-1133">Transmembrane helix</keyword>
<evidence type="ECO:0000256" key="8">
    <source>
        <dbReference type="ARBA" id="ARBA00023303"/>
    </source>
</evidence>
<keyword evidence="7 9" id="KW-0472">Membrane</keyword>
<reference evidence="11" key="1">
    <citation type="submission" date="2022-10" db="EMBL/GenBank/DDBJ databases">
        <title>Genome assembly of Pristionchus species.</title>
        <authorList>
            <person name="Yoshida K."/>
            <person name="Sommer R.J."/>
        </authorList>
    </citation>
    <scope>NUCLEOTIDE SEQUENCE [LARGE SCALE GENOMIC DNA]</scope>
    <source>
        <strain evidence="11">RS5460</strain>
    </source>
</reference>
<evidence type="ECO:0000313" key="10">
    <source>
        <dbReference type="EMBL" id="GMR37139.1"/>
    </source>
</evidence>
<evidence type="ECO:0000256" key="4">
    <source>
        <dbReference type="ARBA" id="ARBA00022692"/>
    </source>
</evidence>
<evidence type="ECO:0000256" key="2">
    <source>
        <dbReference type="ARBA" id="ARBA00008497"/>
    </source>
</evidence>
<comment type="subcellular location">
    <subcellularLocation>
        <location evidence="1">Membrane</location>
        <topology evidence="1">Multi-pass membrane protein</topology>
    </subcellularLocation>
</comment>
<gene>
    <name evidence="10" type="ORF">PMAYCL1PPCAC_07334</name>
</gene>